<dbReference type="PROSITE" id="PS50089">
    <property type="entry name" value="ZF_RING_2"/>
    <property type="match status" value="1"/>
</dbReference>
<dbReference type="AlphaFoldDB" id="A0A2I1GC26"/>
<reference evidence="4 5" key="1">
    <citation type="submission" date="2015-10" db="EMBL/GenBank/DDBJ databases">
        <title>Genome analyses suggest a sexual origin of heterokaryosis in a supposedly ancient asexual fungus.</title>
        <authorList>
            <person name="Ropars J."/>
            <person name="Sedzielewska K."/>
            <person name="Noel J."/>
            <person name="Charron P."/>
            <person name="Farinelli L."/>
            <person name="Marton T."/>
            <person name="Kruger M."/>
            <person name="Pelin A."/>
            <person name="Brachmann A."/>
            <person name="Corradi N."/>
        </authorList>
    </citation>
    <scope>NUCLEOTIDE SEQUENCE [LARGE SCALE GENOMIC DNA]</scope>
    <source>
        <strain evidence="4 5">A4</strain>
    </source>
</reference>
<dbReference type="InterPro" id="IPR001841">
    <property type="entry name" value="Znf_RING"/>
</dbReference>
<dbReference type="VEuPathDB" id="FungiDB:RhiirFUN_026498"/>
<proteinExistence type="predicted"/>
<dbReference type="EMBL" id="LLXI01000302">
    <property type="protein sequence ID" value="PKY44184.1"/>
    <property type="molecule type" value="Genomic_DNA"/>
</dbReference>
<organism evidence="4 5">
    <name type="scientific">Rhizophagus irregularis</name>
    <dbReference type="NCBI Taxonomy" id="588596"/>
    <lineage>
        <taxon>Eukaryota</taxon>
        <taxon>Fungi</taxon>
        <taxon>Fungi incertae sedis</taxon>
        <taxon>Mucoromycota</taxon>
        <taxon>Glomeromycotina</taxon>
        <taxon>Glomeromycetes</taxon>
        <taxon>Glomerales</taxon>
        <taxon>Glomeraceae</taxon>
        <taxon>Rhizophagus</taxon>
    </lineage>
</organism>
<protein>
    <recommendedName>
        <fullName evidence="3">RING-type domain-containing protein</fullName>
    </recommendedName>
</protein>
<dbReference type="GO" id="GO:0008270">
    <property type="term" value="F:zinc ion binding"/>
    <property type="evidence" value="ECO:0007669"/>
    <property type="project" value="UniProtKB-KW"/>
</dbReference>
<keyword evidence="1" id="KW-0479">Metal-binding</keyword>
<dbReference type="SUPFAM" id="SSF57850">
    <property type="entry name" value="RING/U-box"/>
    <property type="match status" value="1"/>
</dbReference>
<accession>A0A2I1GC26</accession>
<keyword evidence="5" id="KW-1185">Reference proteome</keyword>
<feature type="domain" description="RING-type" evidence="3">
    <location>
        <begin position="62"/>
        <end position="104"/>
    </location>
</feature>
<dbReference type="InterPro" id="IPR013083">
    <property type="entry name" value="Znf_RING/FYVE/PHD"/>
</dbReference>
<comment type="caution">
    <text evidence="4">The sequence shown here is derived from an EMBL/GenBank/DDBJ whole genome shotgun (WGS) entry which is preliminary data.</text>
</comment>
<gene>
    <name evidence="4" type="ORF">RhiirA4_541656</name>
</gene>
<evidence type="ECO:0000313" key="5">
    <source>
        <dbReference type="Proteomes" id="UP000234323"/>
    </source>
</evidence>
<name>A0A2I1GC26_9GLOM</name>
<dbReference type="Proteomes" id="UP000234323">
    <property type="component" value="Unassembled WGS sequence"/>
</dbReference>
<feature type="compositionally biased region" description="Acidic residues" evidence="2">
    <location>
        <begin position="267"/>
        <end position="276"/>
    </location>
</feature>
<keyword evidence="1" id="KW-0862">Zinc</keyword>
<evidence type="ECO:0000256" key="2">
    <source>
        <dbReference type="SAM" id="MobiDB-lite"/>
    </source>
</evidence>
<evidence type="ECO:0000259" key="3">
    <source>
        <dbReference type="PROSITE" id="PS50089"/>
    </source>
</evidence>
<dbReference type="Gene3D" id="3.30.40.10">
    <property type="entry name" value="Zinc/RING finger domain, C3HC4 (zinc finger)"/>
    <property type="match status" value="1"/>
</dbReference>
<dbReference type="VEuPathDB" id="FungiDB:RhiirA1_516004"/>
<feature type="region of interest" description="Disordered" evidence="2">
    <location>
        <begin position="248"/>
        <end position="276"/>
    </location>
</feature>
<keyword evidence="1" id="KW-0863">Zinc-finger</keyword>
<evidence type="ECO:0000313" key="4">
    <source>
        <dbReference type="EMBL" id="PKY44184.1"/>
    </source>
</evidence>
<evidence type="ECO:0000256" key="1">
    <source>
        <dbReference type="PROSITE-ProRule" id="PRU00175"/>
    </source>
</evidence>
<sequence>MQCVIAVEVKVPICRAQNPESFQVPERSRPSLANHRNLAYNILKYLEIDIVGDKEILELEPCSECTNNILALSLKALTILSCGHIFHRSCIEKQLLFIKPSACPFPDCGKTVEIVVNPNSTRRDSQSSQSSGISALTNLMGEKFNLPIFFYESENFVCLNEYTKGYLIPKVVSDEIRGRSSTSDDSTKKSRKIFSSKSFKVKIFWINCSTVMKTLKRASESDDLSEAEDDGIEDAIIDAGARNGIIATIGDDEGQTSEQQMYPLEQSAEDNYELTR</sequence>